<keyword evidence="3" id="KW-0472">Membrane</keyword>
<feature type="transmembrane region" description="Helical" evidence="3">
    <location>
        <begin position="272"/>
        <end position="294"/>
    </location>
</feature>
<feature type="transmembrane region" description="Helical" evidence="3">
    <location>
        <begin position="72"/>
        <end position="91"/>
    </location>
</feature>
<dbReference type="PANTHER" id="PTHR22911">
    <property type="entry name" value="ACYL-MALONYL CONDENSING ENZYME-RELATED"/>
    <property type="match status" value="1"/>
</dbReference>
<keyword evidence="3" id="KW-0812">Transmembrane</keyword>
<feature type="transmembrane region" description="Helical" evidence="3">
    <location>
        <begin position="216"/>
        <end position="234"/>
    </location>
</feature>
<evidence type="ECO:0000256" key="3">
    <source>
        <dbReference type="SAM" id="Phobius"/>
    </source>
</evidence>
<dbReference type="InterPro" id="IPR000620">
    <property type="entry name" value="EamA_dom"/>
</dbReference>
<comment type="similarity">
    <text evidence="2">Belongs to the EamA transporter family.</text>
</comment>
<organism evidence="5 6">
    <name type="scientific">Paenibacillus filicis</name>
    <dbReference type="NCBI Taxonomy" id="669464"/>
    <lineage>
        <taxon>Bacteria</taxon>
        <taxon>Bacillati</taxon>
        <taxon>Bacillota</taxon>
        <taxon>Bacilli</taxon>
        <taxon>Bacillales</taxon>
        <taxon>Paenibacillaceae</taxon>
        <taxon>Paenibacillus</taxon>
    </lineage>
</organism>
<dbReference type="Proteomes" id="UP001469365">
    <property type="component" value="Unassembled WGS sequence"/>
</dbReference>
<evidence type="ECO:0000259" key="4">
    <source>
        <dbReference type="Pfam" id="PF00892"/>
    </source>
</evidence>
<evidence type="ECO:0000256" key="2">
    <source>
        <dbReference type="ARBA" id="ARBA00007362"/>
    </source>
</evidence>
<comment type="caution">
    <text evidence="5">The sequence shown here is derived from an EMBL/GenBank/DDBJ whole genome shotgun (WGS) entry which is preliminary data.</text>
</comment>
<dbReference type="InterPro" id="IPR037185">
    <property type="entry name" value="EmrE-like"/>
</dbReference>
<comment type="subcellular location">
    <subcellularLocation>
        <location evidence="1">Endomembrane system</location>
        <topology evidence="1">Multi-pass membrane protein</topology>
    </subcellularLocation>
</comment>
<accession>A0ABU9DMV9</accession>
<name>A0ABU9DMV9_9BACL</name>
<evidence type="ECO:0000313" key="5">
    <source>
        <dbReference type="EMBL" id="MEK8129390.1"/>
    </source>
</evidence>
<feature type="transmembrane region" description="Helical" evidence="3">
    <location>
        <begin position="129"/>
        <end position="148"/>
    </location>
</feature>
<sequence length="303" mass="32672">MEKNNRWRAVVYVLVGAASYGVLSSIVKLAYAGGFTAGEVTGSQVLTGCLVMWLFSMPYWKRCRALTLRTMLKMVGSGTFTGLTGIFYYQSLQRLDASFAVLLLFQFVWMGLAVEWLFHRKRPGQMQVIGAVIVGGGTLLASGLLTGGQAVYDAAGIALGLLAAVCYTLFMYFSGRVAVEVPASLRSAWMLTGGAIVVLLVYPPQFLWNGSLQEGLWLWALVLGLFGMILPPYLFAKGVPSLNTGLAAILGSVELPVVMICSAWLLQEQPDGWQWIGVVLILAGVCLSESRAGLSAGKKIKLL</sequence>
<keyword evidence="3" id="KW-1133">Transmembrane helix</keyword>
<feature type="domain" description="EamA" evidence="4">
    <location>
        <begin position="155"/>
        <end position="287"/>
    </location>
</feature>
<feature type="domain" description="EamA" evidence="4">
    <location>
        <begin position="8"/>
        <end position="142"/>
    </location>
</feature>
<dbReference type="RefSeq" id="WP_341416488.1">
    <property type="nucleotide sequence ID" value="NZ_JBBPCC010000009.1"/>
</dbReference>
<feature type="transmembrane region" description="Helical" evidence="3">
    <location>
        <begin position="185"/>
        <end position="204"/>
    </location>
</feature>
<reference evidence="5 6" key="1">
    <citation type="submission" date="2024-04" db="EMBL/GenBank/DDBJ databases">
        <title>draft genome sequnece of Paenibacillus filicis.</title>
        <authorList>
            <person name="Kim D.-U."/>
        </authorList>
    </citation>
    <scope>NUCLEOTIDE SEQUENCE [LARGE SCALE GENOMIC DNA]</scope>
    <source>
        <strain evidence="5 6">KACC14197</strain>
    </source>
</reference>
<gene>
    <name evidence="5" type="ORF">WMW72_15900</name>
</gene>
<evidence type="ECO:0000313" key="6">
    <source>
        <dbReference type="Proteomes" id="UP001469365"/>
    </source>
</evidence>
<evidence type="ECO:0000256" key="1">
    <source>
        <dbReference type="ARBA" id="ARBA00004127"/>
    </source>
</evidence>
<feature type="transmembrane region" description="Helical" evidence="3">
    <location>
        <begin position="97"/>
        <end position="117"/>
    </location>
</feature>
<feature type="transmembrane region" description="Helical" evidence="3">
    <location>
        <begin position="154"/>
        <end position="173"/>
    </location>
</feature>
<dbReference type="Pfam" id="PF00892">
    <property type="entry name" value="EamA"/>
    <property type="match status" value="2"/>
</dbReference>
<feature type="transmembrane region" description="Helical" evidence="3">
    <location>
        <begin position="43"/>
        <end position="60"/>
    </location>
</feature>
<keyword evidence="6" id="KW-1185">Reference proteome</keyword>
<proteinExistence type="inferred from homology"/>
<dbReference type="PANTHER" id="PTHR22911:SF137">
    <property type="entry name" value="SOLUTE CARRIER FAMILY 35 MEMBER G2-RELATED"/>
    <property type="match status" value="1"/>
</dbReference>
<dbReference type="Gene3D" id="1.10.3730.20">
    <property type="match status" value="1"/>
</dbReference>
<feature type="transmembrane region" description="Helical" evidence="3">
    <location>
        <begin position="246"/>
        <end position="266"/>
    </location>
</feature>
<dbReference type="SUPFAM" id="SSF103481">
    <property type="entry name" value="Multidrug resistance efflux transporter EmrE"/>
    <property type="match status" value="2"/>
</dbReference>
<protein>
    <submittedName>
        <fullName evidence="5">DMT family transporter</fullName>
    </submittedName>
</protein>
<feature type="transmembrane region" description="Helical" evidence="3">
    <location>
        <begin position="9"/>
        <end position="31"/>
    </location>
</feature>
<dbReference type="EMBL" id="JBBPCC010000009">
    <property type="protein sequence ID" value="MEK8129390.1"/>
    <property type="molecule type" value="Genomic_DNA"/>
</dbReference>